<accession>A0ABY8WI34</accession>
<dbReference type="Proteomes" id="UP001240150">
    <property type="component" value="Chromosome"/>
</dbReference>
<feature type="transmembrane region" description="Helical" evidence="1">
    <location>
        <begin position="115"/>
        <end position="132"/>
    </location>
</feature>
<feature type="compositionally biased region" description="Pro residues" evidence="2">
    <location>
        <begin position="296"/>
        <end position="308"/>
    </location>
</feature>
<evidence type="ECO:0000256" key="2">
    <source>
        <dbReference type="SAM" id="MobiDB-lite"/>
    </source>
</evidence>
<dbReference type="EMBL" id="CP126980">
    <property type="protein sequence ID" value="WIM97551.1"/>
    <property type="molecule type" value="Genomic_DNA"/>
</dbReference>
<dbReference type="RefSeq" id="WP_284918951.1">
    <property type="nucleotide sequence ID" value="NZ_CP126980.1"/>
</dbReference>
<keyword evidence="1" id="KW-0472">Membrane</keyword>
<evidence type="ECO:0000259" key="3">
    <source>
        <dbReference type="PROSITE" id="PS50924"/>
    </source>
</evidence>
<dbReference type="PANTHER" id="PTHR35152:SF1">
    <property type="entry name" value="DOMAIN SIGNALLING PROTEIN, PUTATIVE (AFU_ORTHOLOGUE AFUA_5G11310)-RELATED"/>
    <property type="match status" value="1"/>
</dbReference>
<feature type="transmembrane region" description="Helical" evidence="1">
    <location>
        <begin position="144"/>
        <end position="166"/>
    </location>
</feature>
<evidence type="ECO:0000256" key="1">
    <source>
        <dbReference type="PROSITE-ProRule" id="PRU00244"/>
    </source>
</evidence>
<keyword evidence="1" id="KW-0812">Transmembrane</keyword>
<dbReference type="Pfam" id="PF03707">
    <property type="entry name" value="MHYT"/>
    <property type="match status" value="3"/>
</dbReference>
<keyword evidence="1" id="KW-1133">Transmembrane helix</keyword>
<proteinExistence type="predicted"/>
<feature type="region of interest" description="Disordered" evidence="2">
    <location>
        <begin position="246"/>
        <end position="356"/>
    </location>
</feature>
<gene>
    <name evidence="4" type="ORF">ACTOB_001081</name>
</gene>
<name>A0ABY8WI34_9ACTN</name>
<dbReference type="InterPro" id="IPR005330">
    <property type="entry name" value="MHYT_dom"/>
</dbReference>
<feature type="transmembrane region" description="Helical" evidence="1">
    <location>
        <begin position="83"/>
        <end position="103"/>
    </location>
</feature>
<feature type="compositionally biased region" description="Low complexity" evidence="2">
    <location>
        <begin position="278"/>
        <end position="295"/>
    </location>
</feature>
<evidence type="ECO:0000313" key="4">
    <source>
        <dbReference type="EMBL" id="WIM97551.1"/>
    </source>
</evidence>
<feature type="domain" description="MHYT" evidence="3">
    <location>
        <begin position="10"/>
        <end position="201"/>
    </location>
</feature>
<evidence type="ECO:0000313" key="5">
    <source>
        <dbReference type="Proteomes" id="UP001240150"/>
    </source>
</evidence>
<keyword evidence="5" id="KW-1185">Reference proteome</keyword>
<sequence>MAAHVHHFTYGAFNPIAATLLAYLGSFLGLLCTARARDAHSRGRRNRWLVIAAFAIGGGGIWLMHFSAMLGFDVPDSPVRYDLPVTLLSLAFSVVTVGIGLMVVGHGGRSTAKTIAAGVLTGGGVLAMHYTGMEGMRVSARVHYNPLLVAASAVIALAACTIALWFTVSVRGLHRVAGASAVMAVAVCGMHYTGMAAMSVRMDPTLVPSTSGIRPLTMIVPITVLTAIIIVAVALSALQAMTEEEFTDGAGTPKRGVHAETPQPWTLRQPSVGGLRLSPAARAMAAGRAGGSARPSPGPRPAPRPPTFDPSVAGAPVPSRMTQQRMAPPAATPPAAPAVPGTEPGGPVVGPATSGT</sequence>
<dbReference type="PANTHER" id="PTHR35152">
    <property type="entry name" value="DOMAIN SIGNALLING PROTEIN, PUTATIVE (AFU_ORTHOLOGUE AFUA_5G11310)-RELATED"/>
    <property type="match status" value="1"/>
</dbReference>
<feature type="transmembrane region" description="Helical" evidence="1">
    <location>
        <begin position="48"/>
        <end position="71"/>
    </location>
</feature>
<feature type="transmembrane region" description="Helical" evidence="1">
    <location>
        <begin position="12"/>
        <end position="36"/>
    </location>
</feature>
<feature type="transmembrane region" description="Helical" evidence="1">
    <location>
        <begin position="178"/>
        <end position="198"/>
    </location>
</feature>
<reference evidence="4 5" key="1">
    <citation type="submission" date="2023-06" db="EMBL/GenBank/DDBJ databases">
        <authorList>
            <person name="Yushchuk O."/>
            <person name="Binda E."/>
            <person name="Ruckert-Reed C."/>
            <person name="Fedorenko V."/>
            <person name="Kalinowski J."/>
            <person name="Marinelli F."/>
        </authorList>
    </citation>
    <scope>NUCLEOTIDE SEQUENCE [LARGE SCALE GENOMIC DNA]</scope>
    <source>
        <strain evidence="4 5">NRRL 3884</strain>
    </source>
</reference>
<feature type="transmembrane region" description="Helical" evidence="1">
    <location>
        <begin position="218"/>
        <end position="238"/>
    </location>
</feature>
<organism evidence="4 5">
    <name type="scientific">Actinoplanes oblitus</name>
    <dbReference type="NCBI Taxonomy" id="3040509"/>
    <lineage>
        <taxon>Bacteria</taxon>
        <taxon>Bacillati</taxon>
        <taxon>Actinomycetota</taxon>
        <taxon>Actinomycetes</taxon>
        <taxon>Micromonosporales</taxon>
        <taxon>Micromonosporaceae</taxon>
        <taxon>Actinoplanes</taxon>
    </lineage>
</organism>
<dbReference type="PROSITE" id="PS50924">
    <property type="entry name" value="MHYT"/>
    <property type="match status" value="1"/>
</dbReference>
<protein>
    <submittedName>
        <fullName evidence="4">MHYT domain-containing protein</fullName>
    </submittedName>
</protein>